<comment type="caution">
    <text evidence="1">The sequence shown here is derived from an EMBL/GenBank/DDBJ whole genome shotgun (WGS) entry which is preliminary data.</text>
</comment>
<keyword evidence="2" id="KW-1185">Reference proteome</keyword>
<organism evidence="1 2">
    <name type="scientific">Cichorium intybus</name>
    <name type="common">Chicory</name>
    <dbReference type="NCBI Taxonomy" id="13427"/>
    <lineage>
        <taxon>Eukaryota</taxon>
        <taxon>Viridiplantae</taxon>
        <taxon>Streptophyta</taxon>
        <taxon>Embryophyta</taxon>
        <taxon>Tracheophyta</taxon>
        <taxon>Spermatophyta</taxon>
        <taxon>Magnoliopsida</taxon>
        <taxon>eudicotyledons</taxon>
        <taxon>Gunneridae</taxon>
        <taxon>Pentapetalae</taxon>
        <taxon>asterids</taxon>
        <taxon>campanulids</taxon>
        <taxon>Asterales</taxon>
        <taxon>Asteraceae</taxon>
        <taxon>Cichorioideae</taxon>
        <taxon>Cichorieae</taxon>
        <taxon>Cichoriinae</taxon>
        <taxon>Cichorium</taxon>
    </lineage>
</organism>
<name>A0ACB9GAI1_CICIN</name>
<dbReference type="Proteomes" id="UP001055811">
    <property type="component" value="Linkage Group LG02"/>
</dbReference>
<sequence>MAHRVAIQGMVLKGLWRTSANCTSFWLFPSQQKFQTPISSSRGDCKIITNIRDFCSQRRIDRQVNCSCNENISSSPPVVTENIQEPPQEADLQTISDGSQIDGRIGQTTNMVFGDTVIDGSTGEWLTLTQKMDTYPSVRKFTAIGIGGNDFVQSMVVAVESVIQHPVPQDLVRQRVSSGGKYVSVNIGPIQVVSREQVRAVYSAMRRDDRMKFFL</sequence>
<evidence type="ECO:0000313" key="2">
    <source>
        <dbReference type="Proteomes" id="UP001055811"/>
    </source>
</evidence>
<gene>
    <name evidence="1" type="ORF">L2E82_09970</name>
</gene>
<dbReference type="EMBL" id="CM042010">
    <property type="protein sequence ID" value="KAI3780085.1"/>
    <property type="molecule type" value="Genomic_DNA"/>
</dbReference>
<evidence type="ECO:0000313" key="1">
    <source>
        <dbReference type="EMBL" id="KAI3780085.1"/>
    </source>
</evidence>
<reference evidence="1 2" key="2">
    <citation type="journal article" date="2022" name="Mol. Ecol. Resour.">
        <title>The genomes of chicory, endive, great burdock and yacon provide insights into Asteraceae paleo-polyploidization history and plant inulin production.</title>
        <authorList>
            <person name="Fan W."/>
            <person name="Wang S."/>
            <person name="Wang H."/>
            <person name="Wang A."/>
            <person name="Jiang F."/>
            <person name="Liu H."/>
            <person name="Zhao H."/>
            <person name="Xu D."/>
            <person name="Zhang Y."/>
        </authorList>
    </citation>
    <scope>NUCLEOTIDE SEQUENCE [LARGE SCALE GENOMIC DNA]</scope>
    <source>
        <strain evidence="2">cv. Punajuju</strain>
        <tissue evidence="1">Leaves</tissue>
    </source>
</reference>
<protein>
    <submittedName>
        <fullName evidence="1">Uncharacterized protein</fullName>
    </submittedName>
</protein>
<reference evidence="2" key="1">
    <citation type="journal article" date="2022" name="Mol. Ecol. Resour.">
        <title>The genomes of chicory, endive, great burdock and yacon provide insights into Asteraceae palaeo-polyploidization history and plant inulin production.</title>
        <authorList>
            <person name="Fan W."/>
            <person name="Wang S."/>
            <person name="Wang H."/>
            <person name="Wang A."/>
            <person name="Jiang F."/>
            <person name="Liu H."/>
            <person name="Zhao H."/>
            <person name="Xu D."/>
            <person name="Zhang Y."/>
        </authorList>
    </citation>
    <scope>NUCLEOTIDE SEQUENCE [LARGE SCALE GENOMIC DNA]</scope>
    <source>
        <strain evidence="2">cv. Punajuju</strain>
    </source>
</reference>
<proteinExistence type="predicted"/>
<accession>A0ACB9GAI1</accession>